<evidence type="ECO:0000259" key="7">
    <source>
        <dbReference type="Pfam" id="PF02470"/>
    </source>
</evidence>
<keyword evidence="4" id="KW-0812">Transmembrane</keyword>
<dbReference type="KEGG" id="rhp:LPB142_02455"/>
<dbReference type="PANTHER" id="PTHR30462:SF0">
    <property type="entry name" value="INTERMEMBRANE TRANSPORT PROTEIN YEBT"/>
    <property type="match status" value="1"/>
</dbReference>
<evidence type="ECO:0000256" key="6">
    <source>
        <dbReference type="ARBA" id="ARBA00023136"/>
    </source>
</evidence>
<feature type="domain" description="Mce/MlaD" evidence="7">
    <location>
        <begin position="279"/>
        <end position="371"/>
    </location>
</feature>
<dbReference type="InterPro" id="IPR051800">
    <property type="entry name" value="PqiA-PqiB_transport"/>
</dbReference>
<organism evidence="8 9">
    <name type="scientific">Rhodobacter xanthinilyticus</name>
    <dbReference type="NCBI Taxonomy" id="1850250"/>
    <lineage>
        <taxon>Bacteria</taxon>
        <taxon>Pseudomonadati</taxon>
        <taxon>Pseudomonadota</taxon>
        <taxon>Alphaproteobacteria</taxon>
        <taxon>Rhodobacterales</taxon>
        <taxon>Rhodobacter group</taxon>
        <taxon>Rhodobacter</taxon>
    </lineage>
</organism>
<dbReference type="InterPro" id="IPR003399">
    <property type="entry name" value="Mce/MlaD"/>
</dbReference>
<gene>
    <name evidence="8" type="ORF">LPB142_02455</name>
</gene>
<evidence type="ECO:0000256" key="2">
    <source>
        <dbReference type="ARBA" id="ARBA00022475"/>
    </source>
</evidence>
<evidence type="ECO:0000256" key="5">
    <source>
        <dbReference type="ARBA" id="ARBA00022989"/>
    </source>
</evidence>
<dbReference type="STRING" id="1850250.LPB142_02455"/>
<keyword evidence="3" id="KW-0997">Cell inner membrane</keyword>
<name>A0A1D9MGB4_9RHOB</name>
<dbReference type="EMBL" id="CP017781">
    <property type="protein sequence ID" value="AOZ70833.1"/>
    <property type="molecule type" value="Genomic_DNA"/>
</dbReference>
<dbReference type="GO" id="GO:0005886">
    <property type="term" value="C:plasma membrane"/>
    <property type="evidence" value="ECO:0007669"/>
    <property type="project" value="UniProtKB-SubCell"/>
</dbReference>
<dbReference type="AlphaFoldDB" id="A0A1D9MGB4"/>
<evidence type="ECO:0000313" key="9">
    <source>
        <dbReference type="Proteomes" id="UP000176562"/>
    </source>
</evidence>
<proteinExistence type="predicted"/>
<keyword evidence="5" id="KW-1133">Transmembrane helix</keyword>
<keyword evidence="6" id="KW-0472">Membrane</keyword>
<dbReference type="Pfam" id="PF02470">
    <property type="entry name" value="MlaD"/>
    <property type="match status" value="3"/>
</dbReference>
<feature type="domain" description="Mce/MlaD" evidence="7">
    <location>
        <begin position="31"/>
        <end position="110"/>
    </location>
</feature>
<feature type="domain" description="Mce/MlaD" evidence="7">
    <location>
        <begin position="147"/>
        <end position="214"/>
    </location>
</feature>
<dbReference type="Proteomes" id="UP000176562">
    <property type="component" value="Chromosome"/>
</dbReference>
<reference evidence="8 9" key="1">
    <citation type="submission" date="2016-10" db="EMBL/GenBank/DDBJ databases">
        <title>Rhodobacter sp. LPB0142, isolated from sea water.</title>
        <authorList>
            <person name="Kim E."/>
            <person name="Yi H."/>
        </authorList>
    </citation>
    <scope>NUCLEOTIDE SEQUENCE [LARGE SCALE GENOMIC DNA]</scope>
    <source>
        <strain evidence="8 9">LPB0142</strain>
    </source>
</reference>
<comment type="subcellular location">
    <subcellularLocation>
        <location evidence="1">Cell inner membrane</location>
    </subcellularLocation>
</comment>
<evidence type="ECO:0000256" key="4">
    <source>
        <dbReference type="ARBA" id="ARBA00022692"/>
    </source>
</evidence>
<keyword evidence="9" id="KW-1185">Reference proteome</keyword>
<protein>
    <recommendedName>
        <fullName evidence="7">Mce/MlaD domain-containing protein</fullName>
    </recommendedName>
</protein>
<sequence length="655" mass="69545">MWTRLSVIWLVPLLALAITLGVAWKAYADRGVLIEIDFADATGLHPGETPLKFREVEVGKVETVGFSPDLKSVRVKIRVDKDVAHFIDSEARFWLVRPQVSAQGISRLDTVLSGTFVEGYWDAEPKGEAKLFNGLDKPPITPDPTKGTRVELRAEDAGGLVEGAPVLFRGVTVGRIQNLRLNAADSGVIVDAFIDAPHDKRLTTATRFWDTSGVSVSLGPSGVSLDVRSLASLVQGGIEFDTFATGGSFIQNGFPFRLYPSVEAARGSIFGNDIAEPARYTLLFDDAVQGIERGTKVQFRGVEAGEVSDISIKVETDAQGNRFAQQQIVIALSPERLGLARGSDAQSVTDFLEGEVATGLRARVAGVGILGTTLIIELTDVPDVPSATMNLTNQPYPTIPTTRPKDNDLATSAQGVFKRIDALPIEELMNSAIRALDGVAAVAESEETRAVPGELAGLLEQLRTLTEELNKGGAAEKTLAAIDGVTEAASSVLVEFDGLNETLDSLDKAAQAAAEIPMADIGAKVDGILGDIRAMLGSEGADRLPKALSATLEQSAALLEELRAGGAAEKLNATLVAAQDAASAIGDASDRLPALTAKLESLVTTAEKLVASYGERSAFNAEVLDTMREMRRATAAFGSLARMIERNPRAFILGR</sequence>
<keyword evidence="2" id="KW-1003">Cell membrane</keyword>
<accession>A0A1D9MGB4</accession>
<evidence type="ECO:0000256" key="1">
    <source>
        <dbReference type="ARBA" id="ARBA00004533"/>
    </source>
</evidence>
<dbReference type="PANTHER" id="PTHR30462">
    <property type="entry name" value="INTERMEMBRANE TRANSPORT PROTEIN PQIB-RELATED"/>
    <property type="match status" value="1"/>
</dbReference>
<evidence type="ECO:0000313" key="8">
    <source>
        <dbReference type="EMBL" id="AOZ70833.1"/>
    </source>
</evidence>
<evidence type="ECO:0000256" key="3">
    <source>
        <dbReference type="ARBA" id="ARBA00022519"/>
    </source>
</evidence>